<dbReference type="GeneID" id="94345912"/>
<keyword evidence="2" id="KW-1185">Reference proteome</keyword>
<organism evidence="1 2">
    <name type="scientific">Bremia lactucae</name>
    <name type="common">Lettuce downy mildew</name>
    <dbReference type="NCBI Taxonomy" id="4779"/>
    <lineage>
        <taxon>Eukaryota</taxon>
        <taxon>Sar</taxon>
        <taxon>Stramenopiles</taxon>
        <taxon>Oomycota</taxon>
        <taxon>Peronosporomycetes</taxon>
        <taxon>Peronosporales</taxon>
        <taxon>Peronosporaceae</taxon>
        <taxon>Bremia</taxon>
    </lineage>
</organism>
<dbReference type="EMBL" id="SHOA02000220">
    <property type="protein sequence ID" value="TDH65059.1"/>
    <property type="molecule type" value="Genomic_DNA"/>
</dbReference>
<protein>
    <submittedName>
        <fullName evidence="1">Uncharacterized protein</fullName>
    </submittedName>
</protein>
<name>A0A976FEW7_BRELC</name>
<evidence type="ECO:0000313" key="2">
    <source>
        <dbReference type="Proteomes" id="UP000294530"/>
    </source>
</evidence>
<comment type="caution">
    <text evidence="1">The sequence shown here is derived from an EMBL/GenBank/DDBJ whole genome shotgun (WGS) entry which is preliminary data.</text>
</comment>
<reference evidence="1 2" key="1">
    <citation type="journal article" date="2021" name="Genome Biol.">
        <title>AFLAP: assembly-free linkage analysis pipeline using k-mers from genome sequencing data.</title>
        <authorList>
            <person name="Fletcher K."/>
            <person name="Zhang L."/>
            <person name="Gil J."/>
            <person name="Han R."/>
            <person name="Cavanaugh K."/>
            <person name="Michelmore R."/>
        </authorList>
    </citation>
    <scope>NUCLEOTIDE SEQUENCE [LARGE SCALE GENOMIC DNA]</scope>
    <source>
        <strain evidence="1 2">SF5</strain>
    </source>
</reference>
<dbReference type="KEGG" id="blac:94345912"/>
<evidence type="ECO:0000313" key="1">
    <source>
        <dbReference type="EMBL" id="TDH65059.1"/>
    </source>
</evidence>
<dbReference type="OrthoDB" id="78581at2759"/>
<accession>A0A976FEW7</accession>
<proteinExistence type="predicted"/>
<dbReference type="AlphaFoldDB" id="A0A976FEW7"/>
<sequence length="264" mass="28294">MSQIADVHASKQVVPALKTPMGSDGRPVREWIDTLLQAAVIAKDKQKKHTTAEVEIHATVSTLTKRAANSTTADFNAVTATEVNEIVPAVAITNRTEQDTNTSIAEMDAQVRATVTPTPPIKDTLVMAYAEANSTVIESRAIPIKQYCRRKCKVEGCIKFARFNNACSGHGGRRLCAEAGSLTEVSNSAVLKDASELFSLEVAARRTAGECGASIKNAQKALYQRGFAVPTVVARVVLNKTVKNGLSDTVIACAIQSLRLSVQR</sequence>
<gene>
    <name evidence="1" type="ORF">CCR75_002141</name>
</gene>
<dbReference type="Proteomes" id="UP000294530">
    <property type="component" value="Unassembled WGS sequence"/>
</dbReference>
<dbReference type="RefSeq" id="XP_067814558.1">
    <property type="nucleotide sequence ID" value="XM_067960241.1"/>
</dbReference>